<evidence type="ECO:0000313" key="1">
    <source>
        <dbReference type="EMBL" id="ESQ90976.1"/>
    </source>
</evidence>
<name>V4PRN6_9CAUL</name>
<sequence length="32" mass="3642">MSLLMGFMIKNHPLAALTDITGEFIRRIPILE</sequence>
<protein>
    <submittedName>
        <fullName evidence="1">Uncharacterized protein</fullName>
    </submittedName>
</protein>
<dbReference type="PATRIC" id="fig|1121022.4.peg.2231"/>
<reference evidence="1 2" key="1">
    <citation type="journal article" date="2014" name="Nature">
        <title>Sequential evolution of bacterial morphology by co-option of a developmental regulator.</title>
        <authorList>
            <person name="Jiang C."/>
            <person name="Brown P.J."/>
            <person name="Ducret A."/>
            <person name="Brun Y.V."/>
        </authorList>
    </citation>
    <scope>NUCLEOTIDE SEQUENCE [LARGE SCALE GENOMIC DNA]</scope>
    <source>
        <strain evidence="1 2">DSM 16100</strain>
    </source>
</reference>
<comment type="caution">
    <text evidence="1">The sequence shown here is derived from an EMBL/GenBank/DDBJ whole genome shotgun (WGS) entry which is preliminary data.</text>
</comment>
<keyword evidence="2" id="KW-1185">Reference proteome</keyword>
<organism evidence="1 2">
    <name type="scientific">Asticcacaulis benevestitus DSM 16100 = ATCC BAA-896</name>
    <dbReference type="NCBI Taxonomy" id="1121022"/>
    <lineage>
        <taxon>Bacteria</taxon>
        <taxon>Pseudomonadati</taxon>
        <taxon>Pseudomonadota</taxon>
        <taxon>Alphaproteobacteria</taxon>
        <taxon>Caulobacterales</taxon>
        <taxon>Caulobacteraceae</taxon>
        <taxon>Asticcacaulis</taxon>
    </lineage>
</organism>
<dbReference type="Proteomes" id="UP000017837">
    <property type="component" value="Unassembled WGS sequence"/>
</dbReference>
<gene>
    <name evidence="1" type="ORF">ABENE_11030</name>
</gene>
<evidence type="ECO:0000313" key="2">
    <source>
        <dbReference type="Proteomes" id="UP000017837"/>
    </source>
</evidence>
<dbReference type="EMBL" id="AWGB01000020">
    <property type="protein sequence ID" value="ESQ90976.1"/>
    <property type="molecule type" value="Genomic_DNA"/>
</dbReference>
<proteinExistence type="predicted"/>
<accession>V4PRN6</accession>
<dbReference type="AlphaFoldDB" id="V4PRN6"/>